<accession>A0AAU8N3G8</accession>
<dbReference type="EMBL" id="CP159989">
    <property type="protein sequence ID" value="XCP82324.1"/>
    <property type="molecule type" value="Genomic_DNA"/>
</dbReference>
<dbReference type="AlphaFoldDB" id="A0AAU8N3G8"/>
<evidence type="ECO:0000313" key="1">
    <source>
        <dbReference type="EMBL" id="XCP82324.1"/>
    </source>
</evidence>
<reference evidence="1" key="1">
    <citation type="submission" date="2024-05" db="EMBL/GenBank/DDBJ databases">
        <title>Draft genome assemblies of 36 bacteria isolated from hibernating arctic ground squirrels.</title>
        <authorList>
            <person name="McKee H."/>
            <person name="Mullen L."/>
            <person name="Drown D.M."/>
            <person name="Duddleston K.N."/>
        </authorList>
    </citation>
    <scope>NUCLEOTIDE SEQUENCE</scope>
    <source>
        <strain evidence="1">AR004</strain>
    </source>
</reference>
<name>A0AAU8N3G8_9ACTO</name>
<dbReference type="Gene3D" id="3.40.50.1820">
    <property type="entry name" value="alpha/beta hydrolase"/>
    <property type="match status" value="1"/>
</dbReference>
<sequence>MRHETSRPEALDDELWRACHDSPEALAASAAEFVSYGGQAADLTALRAEQAAPAAVPAIVLEGRPFRPASQEEALASAFSHLEIRRLPGSRHLMMLDAPEEIARAVRDLSQATATAP</sequence>
<proteinExistence type="predicted"/>
<dbReference type="InterPro" id="IPR029058">
    <property type="entry name" value="AB_hydrolase_fold"/>
</dbReference>
<dbReference type="RefSeq" id="WP_366180569.1">
    <property type="nucleotide sequence ID" value="NZ_CP159989.1"/>
</dbReference>
<dbReference type="SUPFAM" id="SSF53474">
    <property type="entry name" value="alpha/beta-Hydrolases"/>
    <property type="match status" value="1"/>
</dbReference>
<organism evidence="1">
    <name type="scientific">Actinomyces timonensis</name>
    <dbReference type="NCBI Taxonomy" id="1288391"/>
    <lineage>
        <taxon>Bacteria</taxon>
        <taxon>Bacillati</taxon>
        <taxon>Actinomycetota</taxon>
        <taxon>Actinomycetes</taxon>
        <taxon>Actinomycetales</taxon>
        <taxon>Actinomycetaceae</taxon>
        <taxon>Actinomyces</taxon>
    </lineage>
</organism>
<protein>
    <submittedName>
        <fullName evidence="1">Uncharacterized protein</fullName>
    </submittedName>
</protein>
<gene>
    <name evidence="1" type="ORF">ABXS69_10365</name>
</gene>